<dbReference type="InterPro" id="IPR001611">
    <property type="entry name" value="Leu-rich_rpt"/>
</dbReference>
<dbReference type="Gene3D" id="3.80.10.10">
    <property type="entry name" value="Ribonuclease Inhibitor"/>
    <property type="match status" value="1"/>
</dbReference>
<dbReference type="EMBL" id="CAXDID020000314">
    <property type="protein sequence ID" value="CAL6075509.1"/>
    <property type="molecule type" value="Genomic_DNA"/>
</dbReference>
<sequence length="168" mass="19670">MKHNQIIRSKKDLLKHFGSSKQLEILDLEQMKSLLRMDIPPEVWEDASNRNLLSFNQEFVQRTKQFIFLKRGIQYFHLLSFLTNLTELYLSSNKISDIFSISKLKNLKILDLGSNRIEDISGLQSLSDLAHLFLSYNKLTSFTLSLPNLVELQKYRIFPSFIIPHQPN</sequence>
<dbReference type="SUPFAM" id="SSF52058">
    <property type="entry name" value="L domain-like"/>
    <property type="match status" value="1"/>
</dbReference>
<dbReference type="PANTHER" id="PTHR46652:SF3">
    <property type="entry name" value="LEUCINE-RICH REPEAT-CONTAINING PROTEIN 9"/>
    <property type="match status" value="1"/>
</dbReference>
<keyword evidence="1" id="KW-0433">Leucine-rich repeat</keyword>
<protein>
    <submittedName>
        <fullName evidence="3">Conserved</fullName>
    </submittedName>
</protein>
<reference evidence="4 5" key="2">
    <citation type="submission" date="2024-07" db="EMBL/GenBank/DDBJ databases">
        <authorList>
            <person name="Akdeniz Z."/>
        </authorList>
    </citation>
    <scope>NUCLEOTIDE SEQUENCE [LARGE SCALE GENOMIC DNA]</scope>
</reference>
<gene>
    <name evidence="4" type="ORF">HINF_LOCUS57241</name>
    <name evidence="3" type="ORF">HINF_LOCUS9120</name>
</gene>
<evidence type="ECO:0000313" key="3">
    <source>
        <dbReference type="EMBL" id="CAI9921475.1"/>
    </source>
</evidence>
<dbReference type="InterPro" id="IPR025875">
    <property type="entry name" value="Leu-rich_rpt_4"/>
</dbReference>
<dbReference type="Pfam" id="PF12799">
    <property type="entry name" value="LRR_4"/>
    <property type="match status" value="1"/>
</dbReference>
<dbReference type="SMART" id="SM00369">
    <property type="entry name" value="LRR_TYP"/>
    <property type="match status" value="3"/>
</dbReference>
<evidence type="ECO:0000313" key="5">
    <source>
        <dbReference type="Proteomes" id="UP001642409"/>
    </source>
</evidence>
<dbReference type="PANTHER" id="PTHR46652">
    <property type="entry name" value="LEUCINE-RICH REPEAT AND IQ DOMAIN-CONTAINING PROTEIN 1-RELATED"/>
    <property type="match status" value="1"/>
</dbReference>
<accession>A0AA86TM56</accession>
<proteinExistence type="predicted"/>
<dbReference type="InterPro" id="IPR032675">
    <property type="entry name" value="LRR_dom_sf"/>
</dbReference>
<dbReference type="InterPro" id="IPR003591">
    <property type="entry name" value="Leu-rich_rpt_typical-subtyp"/>
</dbReference>
<organism evidence="3">
    <name type="scientific">Hexamita inflata</name>
    <dbReference type="NCBI Taxonomy" id="28002"/>
    <lineage>
        <taxon>Eukaryota</taxon>
        <taxon>Metamonada</taxon>
        <taxon>Diplomonadida</taxon>
        <taxon>Hexamitidae</taxon>
        <taxon>Hexamitinae</taxon>
        <taxon>Hexamita</taxon>
    </lineage>
</organism>
<keyword evidence="5" id="KW-1185">Reference proteome</keyword>
<dbReference type="AlphaFoldDB" id="A0AA86TM56"/>
<evidence type="ECO:0000313" key="4">
    <source>
        <dbReference type="EMBL" id="CAL6075509.1"/>
    </source>
</evidence>
<comment type="caution">
    <text evidence="3">The sequence shown here is derived from an EMBL/GenBank/DDBJ whole genome shotgun (WGS) entry which is preliminary data.</text>
</comment>
<evidence type="ECO:0000256" key="1">
    <source>
        <dbReference type="ARBA" id="ARBA00022614"/>
    </source>
</evidence>
<dbReference type="InterPro" id="IPR050836">
    <property type="entry name" value="SDS22/Internalin_LRR"/>
</dbReference>
<dbReference type="SMART" id="SM00365">
    <property type="entry name" value="LRR_SD22"/>
    <property type="match status" value="3"/>
</dbReference>
<name>A0AA86TM56_9EUKA</name>
<dbReference type="PROSITE" id="PS51450">
    <property type="entry name" value="LRR"/>
    <property type="match status" value="2"/>
</dbReference>
<keyword evidence="2" id="KW-0677">Repeat</keyword>
<dbReference type="Proteomes" id="UP001642409">
    <property type="component" value="Unassembled WGS sequence"/>
</dbReference>
<dbReference type="EMBL" id="CATOUU010000224">
    <property type="protein sequence ID" value="CAI9921475.1"/>
    <property type="molecule type" value="Genomic_DNA"/>
</dbReference>
<reference evidence="3" key="1">
    <citation type="submission" date="2023-06" db="EMBL/GenBank/DDBJ databases">
        <authorList>
            <person name="Kurt Z."/>
        </authorList>
    </citation>
    <scope>NUCLEOTIDE SEQUENCE</scope>
</reference>
<evidence type="ECO:0000256" key="2">
    <source>
        <dbReference type="ARBA" id="ARBA00022737"/>
    </source>
</evidence>